<evidence type="ECO:0000256" key="1">
    <source>
        <dbReference type="SAM" id="MobiDB-lite"/>
    </source>
</evidence>
<dbReference type="Proteomes" id="UP001595823">
    <property type="component" value="Unassembled WGS sequence"/>
</dbReference>
<dbReference type="RefSeq" id="WP_380617645.1">
    <property type="nucleotide sequence ID" value="NZ_JBHSDK010000002.1"/>
</dbReference>
<feature type="region of interest" description="Disordered" evidence="1">
    <location>
        <begin position="1"/>
        <end position="40"/>
    </location>
</feature>
<sequence length="173" mass="18845">MTQLNVPLDVSLSQGNGSSPRAARSRFSTSRLSELPRQQQTPFPAALVPWKSAVQNSADACLLIDSEARVRALSPASRSLLGLPRDIEAVMPRFLDAGLHFVDFSSAGQRLAPAELARLPVLRALESGTLERGLARVVIDKVHRTLDMVAAPLHRPEEPEPSGAMVFFQDIDR</sequence>
<dbReference type="Gene3D" id="3.30.450.20">
    <property type="entry name" value="PAS domain"/>
    <property type="match status" value="1"/>
</dbReference>
<organism evidence="2 3">
    <name type="scientific">Salininema proteolyticum</name>
    <dbReference type="NCBI Taxonomy" id="1607685"/>
    <lineage>
        <taxon>Bacteria</taxon>
        <taxon>Bacillati</taxon>
        <taxon>Actinomycetota</taxon>
        <taxon>Actinomycetes</taxon>
        <taxon>Glycomycetales</taxon>
        <taxon>Glycomycetaceae</taxon>
        <taxon>Salininema</taxon>
    </lineage>
</organism>
<feature type="compositionally biased region" description="Polar residues" evidence="1">
    <location>
        <begin position="1"/>
        <end position="19"/>
    </location>
</feature>
<keyword evidence="3" id="KW-1185">Reference proteome</keyword>
<evidence type="ECO:0008006" key="4">
    <source>
        <dbReference type="Google" id="ProtNLM"/>
    </source>
</evidence>
<dbReference type="EMBL" id="JBHSDK010000002">
    <property type="protein sequence ID" value="MFC4333906.1"/>
    <property type="molecule type" value="Genomic_DNA"/>
</dbReference>
<comment type="caution">
    <text evidence="2">The sequence shown here is derived from an EMBL/GenBank/DDBJ whole genome shotgun (WGS) entry which is preliminary data.</text>
</comment>
<evidence type="ECO:0000313" key="3">
    <source>
        <dbReference type="Proteomes" id="UP001595823"/>
    </source>
</evidence>
<reference evidence="3" key="1">
    <citation type="journal article" date="2019" name="Int. J. Syst. Evol. Microbiol.">
        <title>The Global Catalogue of Microorganisms (GCM) 10K type strain sequencing project: providing services to taxonomists for standard genome sequencing and annotation.</title>
        <authorList>
            <consortium name="The Broad Institute Genomics Platform"/>
            <consortium name="The Broad Institute Genome Sequencing Center for Infectious Disease"/>
            <person name="Wu L."/>
            <person name="Ma J."/>
        </authorList>
    </citation>
    <scope>NUCLEOTIDE SEQUENCE [LARGE SCALE GENOMIC DNA]</scope>
    <source>
        <strain evidence="3">IBRC-M 10908</strain>
    </source>
</reference>
<feature type="compositionally biased region" description="Polar residues" evidence="1">
    <location>
        <begin position="26"/>
        <end position="40"/>
    </location>
</feature>
<protein>
    <recommendedName>
        <fullName evidence="4">PAS domain-containing protein</fullName>
    </recommendedName>
</protein>
<evidence type="ECO:0000313" key="2">
    <source>
        <dbReference type="EMBL" id="MFC4333906.1"/>
    </source>
</evidence>
<proteinExistence type="predicted"/>
<gene>
    <name evidence="2" type="ORF">ACFPET_01690</name>
</gene>
<accession>A0ABV8TTN5</accession>
<name>A0ABV8TTN5_9ACTN</name>